<organism evidence="1">
    <name type="scientific">marine sediment metagenome</name>
    <dbReference type="NCBI Taxonomy" id="412755"/>
    <lineage>
        <taxon>unclassified sequences</taxon>
        <taxon>metagenomes</taxon>
        <taxon>ecological metagenomes</taxon>
    </lineage>
</organism>
<name>X1F1G1_9ZZZZ</name>
<sequence length="75" mass="8248">YSRSLIIDTLKHMPLRNLKGILPPLVKSLGMVECDLEQKTQIADILSRYGDATLLQPLLASAANSKTVVRKLSIS</sequence>
<dbReference type="AlphaFoldDB" id="X1F1G1"/>
<reference evidence="1" key="1">
    <citation type="journal article" date="2014" name="Front. Microbiol.">
        <title>High frequency of phylogenetically diverse reductive dehalogenase-homologous genes in deep subseafloor sedimentary metagenomes.</title>
        <authorList>
            <person name="Kawai M."/>
            <person name="Futagami T."/>
            <person name="Toyoda A."/>
            <person name="Takaki Y."/>
            <person name="Nishi S."/>
            <person name="Hori S."/>
            <person name="Arai W."/>
            <person name="Tsubouchi T."/>
            <person name="Morono Y."/>
            <person name="Uchiyama I."/>
            <person name="Ito T."/>
            <person name="Fujiyama A."/>
            <person name="Inagaki F."/>
            <person name="Takami H."/>
        </authorList>
    </citation>
    <scope>NUCLEOTIDE SEQUENCE</scope>
    <source>
        <strain evidence="1">Expedition CK06-06</strain>
    </source>
</reference>
<protein>
    <submittedName>
        <fullName evidence="1">Uncharacterized protein</fullName>
    </submittedName>
</protein>
<accession>X1F1G1</accession>
<feature type="non-terminal residue" evidence="1">
    <location>
        <position position="75"/>
    </location>
</feature>
<comment type="caution">
    <text evidence="1">The sequence shown here is derived from an EMBL/GenBank/DDBJ whole genome shotgun (WGS) entry which is preliminary data.</text>
</comment>
<gene>
    <name evidence="1" type="ORF">S01H4_66397</name>
</gene>
<proteinExistence type="predicted"/>
<dbReference type="EMBL" id="BART01041107">
    <property type="protein sequence ID" value="GAH23224.1"/>
    <property type="molecule type" value="Genomic_DNA"/>
</dbReference>
<feature type="non-terminal residue" evidence="1">
    <location>
        <position position="1"/>
    </location>
</feature>
<evidence type="ECO:0000313" key="1">
    <source>
        <dbReference type="EMBL" id="GAH23224.1"/>
    </source>
</evidence>